<comment type="caution">
    <text evidence="2">The sequence shown here is derived from an EMBL/GenBank/DDBJ whole genome shotgun (WGS) entry which is preliminary data.</text>
</comment>
<protein>
    <submittedName>
        <fullName evidence="2">Uncharacterized protein</fullName>
    </submittedName>
</protein>
<sequence length="503" mass="56617">MPQRSSSQRQSQAPDIEWDLGYCPLSERAFREEHCLGVSQYLDQCWSVLHGKHSFAILRSNENMFACIVGNNMKGAREISDSQEDRRGPIVVQTCDDSAGKSPPSWIQTLAGIRDGLITQREGNDPEDHYRGWVNEFEVRITCNEWNYLRNLLDLFQAGMDGDLRREIKARRAEQAENKKHMDWIAQAKRFDDAVEQSCKVLEDMIGGRKRAPTPTENHAPNLHNEPPETKTAIANRHSDELPFEGPSQIHPNGLPLPGVPIENTNRLPIGIETKEKDDHGSSREGSKSSQDSMDGVVSTGDVATRDAQDAPSEEGPVNENVTSRYQPHLSKPSSPQPLTKTPNIASATISSVLEPAAPDDTHFVVPELPRRILNARTSRGKTPISNNTTPFQRSPEEREFGFDFLSDLKNRGYRFKDMTSLYKGRFGIWRSGPALSNYWREVEMEPRDAVPNRPSVFPPSRDFRYNGRYILTGYATENHQNKYQVGKKPDSLAASSEQFDGA</sequence>
<proteinExistence type="predicted"/>
<organism evidence="2 3">
    <name type="scientific">Penicillium angulare</name>
    <dbReference type="NCBI Taxonomy" id="116970"/>
    <lineage>
        <taxon>Eukaryota</taxon>
        <taxon>Fungi</taxon>
        <taxon>Dikarya</taxon>
        <taxon>Ascomycota</taxon>
        <taxon>Pezizomycotina</taxon>
        <taxon>Eurotiomycetes</taxon>
        <taxon>Eurotiomycetidae</taxon>
        <taxon>Eurotiales</taxon>
        <taxon>Aspergillaceae</taxon>
        <taxon>Penicillium</taxon>
    </lineage>
</organism>
<feature type="compositionally biased region" description="Polar residues" evidence="1">
    <location>
        <begin position="320"/>
        <end position="343"/>
    </location>
</feature>
<evidence type="ECO:0000313" key="2">
    <source>
        <dbReference type="EMBL" id="KAJ5094626.1"/>
    </source>
</evidence>
<keyword evidence="3" id="KW-1185">Reference proteome</keyword>
<feature type="region of interest" description="Disordered" evidence="1">
    <location>
        <begin position="206"/>
        <end position="343"/>
    </location>
</feature>
<dbReference type="Proteomes" id="UP001149165">
    <property type="component" value="Unassembled WGS sequence"/>
</dbReference>
<feature type="region of interest" description="Disordered" evidence="1">
    <location>
        <begin position="482"/>
        <end position="503"/>
    </location>
</feature>
<dbReference type="AlphaFoldDB" id="A0A9W9F6P2"/>
<feature type="compositionally biased region" description="Basic and acidic residues" evidence="1">
    <location>
        <begin position="273"/>
        <end position="287"/>
    </location>
</feature>
<evidence type="ECO:0000313" key="3">
    <source>
        <dbReference type="Proteomes" id="UP001149165"/>
    </source>
</evidence>
<dbReference type="EMBL" id="JAPQKH010000006">
    <property type="protein sequence ID" value="KAJ5094626.1"/>
    <property type="molecule type" value="Genomic_DNA"/>
</dbReference>
<accession>A0A9W9F6P2</accession>
<name>A0A9W9F6P2_9EURO</name>
<evidence type="ECO:0000256" key="1">
    <source>
        <dbReference type="SAM" id="MobiDB-lite"/>
    </source>
</evidence>
<gene>
    <name evidence="2" type="ORF">N7456_010487</name>
</gene>
<reference evidence="2" key="1">
    <citation type="submission" date="2022-11" db="EMBL/GenBank/DDBJ databases">
        <authorList>
            <person name="Petersen C."/>
        </authorList>
    </citation>
    <scope>NUCLEOTIDE SEQUENCE</scope>
    <source>
        <strain evidence="2">IBT 30069</strain>
    </source>
</reference>
<feature type="compositionally biased region" description="Polar residues" evidence="1">
    <location>
        <begin position="494"/>
        <end position="503"/>
    </location>
</feature>
<reference evidence="2" key="2">
    <citation type="journal article" date="2023" name="IMA Fungus">
        <title>Comparative genomic study of the Penicillium genus elucidates a diverse pangenome and 15 lateral gene transfer events.</title>
        <authorList>
            <person name="Petersen C."/>
            <person name="Sorensen T."/>
            <person name="Nielsen M.R."/>
            <person name="Sondergaard T.E."/>
            <person name="Sorensen J.L."/>
            <person name="Fitzpatrick D.A."/>
            <person name="Frisvad J.C."/>
            <person name="Nielsen K.L."/>
        </authorList>
    </citation>
    <scope>NUCLEOTIDE SEQUENCE</scope>
    <source>
        <strain evidence="2">IBT 30069</strain>
    </source>
</reference>